<keyword evidence="2" id="KW-1185">Reference proteome</keyword>
<evidence type="ECO:0008006" key="3">
    <source>
        <dbReference type="Google" id="ProtNLM"/>
    </source>
</evidence>
<dbReference type="Proteomes" id="UP001516662">
    <property type="component" value="Unassembled WGS sequence"/>
</dbReference>
<organism evidence="1 2">
    <name type="scientific">Litchfieldia luteola</name>
    <dbReference type="NCBI Taxonomy" id="682179"/>
    <lineage>
        <taxon>Bacteria</taxon>
        <taxon>Bacillati</taxon>
        <taxon>Bacillota</taxon>
        <taxon>Bacilli</taxon>
        <taxon>Bacillales</taxon>
        <taxon>Bacillaceae</taxon>
        <taxon>Litchfieldia</taxon>
    </lineage>
</organism>
<dbReference type="PROSITE" id="PS51257">
    <property type="entry name" value="PROKAR_LIPOPROTEIN"/>
    <property type="match status" value="1"/>
</dbReference>
<gene>
    <name evidence="1" type="ORF">IMZ08_06155</name>
</gene>
<dbReference type="EMBL" id="JADCLJ010000012">
    <property type="protein sequence ID" value="MBE4907633.1"/>
    <property type="molecule type" value="Genomic_DNA"/>
</dbReference>
<comment type="caution">
    <text evidence="1">The sequence shown here is derived from an EMBL/GenBank/DDBJ whole genome shotgun (WGS) entry which is preliminary data.</text>
</comment>
<proteinExistence type="predicted"/>
<reference evidence="1 2" key="1">
    <citation type="submission" date="2020-10" db="EMBL/GenBank/DDBJ databases">
        <title>Bacillus sp. HD4P25, an endophyte from a halophyte.</title>
        <authorList>
            <person name="Sun J.-Q."/>
        </authorList>
    </citation>
    <scope>NUCLEOTIDE SEQUENCE [LARGE SCALE GENOMIC DNA]</scope>
    <source>
        <strain evidence="1 2">YIM 93174</strain>
    </source>
</reference>
<name>A0ABR9QGN7_9BACI</name>
<dbReference type="RefSeq" id="WP_193535112.1">
    <property type="nucleotide sequence ID" value="NZ_JADCLJ010000012.1"/>
</dbReference>
<accession>A0ABR9QGN7</accession>
<protein>
    <recommendedName>
        <fullName evidence="3">Lipoprotein</fullName>
    </recommendedName>
</protein>
<evidence type="ECO:0000313" key="1">
    <source>
        <dbReference type="EMBL" id="MBE4907633.1"/>
    </source>
</evidence>
<sequence length="260" mass="30430">MRKPIVLVLTSILLTSCSNSEESATSKQDNNIEEERDIQEIQDEETNNTVPNPDAEQIMSNYKESFMKLVEKRDKKGRLLNFSSIDEVMVHFQSTMSKELAEWYAETYFREENGKIILKAMDSPTWFVQDKEYSLVNVDERNYRLIQERNNELLGYVNMIFNLSFTEKKWIVDSIDIEHLDHENEKNQEAITKEIAVSIVRQQLDISTDSSTIVEFDHHDQEGNYVIHVYDIVTTEKESHTATIGWYIVNKQNGQVENMM</sequence>
<evidence type="ECO:0000313" key="2">
    <source>
        <dbReference type="Proteomes" id="UP001516662"/>
    </source>
</evidence>